<dbReference type="AlphaFoldDB" id="A0AAE1KPU6"/>
<name>A0AAE1KPU6_PETCI</name>
<sequence>MARETKREGTVRPMKQETKKGETVRKSKERRKERWGGTRKGGTLNKPQCRSEKVERWQLFLGVPTDTKAQLFLARKGSWETDGVVGGGLL</sequence>
<comment type="caution">
    <text evidence="2">The sequence shown here is derived from an EMBL/GenBank/DDBJ whole genome shotgun (WGS) entry which is preliminary data.</text>
</comment>
<proteinExistence type="predicted"/>
<keyword evidence="3" id="KW-1185">Reference proteome</keyword>
<reference evidence="2" key="1">
    <citation type="submission" date="2023-10" db="EMBL/GenBank/DDBJ databases">
        <title>Genome assemblies of two species of porcelain crab, Petrolisthes cinctipes and Petrolisthes manimaculis (Anomura: Porcellanidae).</title>
        <authorList>
            <person name="Angst P."/>
        </authorList>
    </citation>
    <scope>NUCLEOTIDE SEQUENCE</scope>
    <source>
        <strain evidence="2">PB745_01</strain>
        <tissue evidence="2">Gill</tissue>
    </source>
</reference>
<evidence type="ECO:0000256" key="1">
    <source>
        <dbReference type="SAM" id="MobiDB-lite"/>
    </source>
</evidence>
<feature type="region of interest" description="Disordered" evidence="1">
    <location>
        <begin position="1"/>
        <end position="49"/>
    </location>
</feature>
<gene>
    <name evidence="2" type="ORF">Pcinc_013861</name>
</gene>
<evidence type="ECO:0000313" key="2">
    <source>
        <dbReference type="EMBL" id="KAK3881706.1"/>
    </source>
</evidence>
<evidence type="ECO:0000313" key="3">
    <source>
        <dbReference type="Proteomes" id="UP001286313"/>
    </source>
</evidence>
<dbReference type="EMBL" id="JAWQEG010001182">
    <property type="protein sequence ID" value="KAK3881706.1"/>
    <property type="molecule type" value="Genomic_DNA"/>
</dbReference>
<dbReference type="Proteomes" id="UP001286313">
    <property type="component" value="Unassembled WGS sequence"/>
</dbReference>
<protein>
    <submittedName>
        <fullName evidence="2">Uncharacterized protein</fullName>
    </submittedName>
</protein>
<feature type="compositionally biased region" description="Basic and acidic residues" evidence="1">
    <location>
        <begin position="1"/>
        <end position="36"/>
    </location>
</feature>
<organism evidence="2 3">
    <name type="scientific">Petrolisthes cinctipes</name>
    <name type="common">Flat porcelain crab</name>
    <dbReference type="NCBI Taxonomy" id="88211"/>
    <lineage>
        <taxon>Eukaryota</taxon>
        <taxon>Metazoa</taxon>
        <taxon>Ecdysozoa</taxon>
        <taxon>Arthropoda</taxon>
        <taxon>Crustacea</taxon>
        <taxon>Multicrustacea</taxon>
        <taxon>Malacostraca</taxon>
        <taxon>Eumalacostraca</taxon>
        <taxon>Eucarida</taxon>
        <taxon>Decapoda</taxon>
        <taxon>Pleocyemata</taxon>
        <taxon>Anomura</taxon>
        <taxon>Galatheoidea</taxon>
        <taxon>Porcellanidae</taxon>
        <taxon>Petrolisthes</taxon>
    </lineage>
</organism>
<accession>A0AAE1KPU6</accession>